<protein>
    <submittedName>
        <fullName evidence="1">Uncharacterized protein</fullName>
    </submittedName>
</protein>
<comment type="caution">
    <text evidence="1">The sequence shown here is derived from an EMBL/GenBank/DDBJ whole genome shotgun (WGS) entry which is preliminary data.</text>
</comment>
<sequence>RVLDMWSKDVLDMYLALKNVEIGRLQMVVSCPVSGRLRHPSGLGRSGLGVLAVRFGSVLRQKFI</sequence>
<dbReference type="Proteomes" id="UP000265520">
    <property type="component" value="Unassembled WGS sequence"/>
</dbReference>
<keyword evidence="2" id="KW-1185">Reference proteome</keyword>
<dbReference type="AlphaFoldDB" id="A0A392NZJ2"/>
<name>A0A392NZJ2_9FABA</name>
<dbReference type="EMBL" id="LXQA010057881">
    <property type="protein sequence ID" value="MCI05211.1"/>
    <property type="molecule type" value="Genomic_DNA"/>
</dbReference>
<organism evidence="1 2">
    <name type="scientific">Trifolium medium</name>
    <dbReference type="NCBI Taxonomy" id="97028"/>
    <lineage>
        <taxon>Eukaryota</taxon>
        <taxon>Viridiplantae</taxon>
        <taxon>Streptophyta</taxon>
        <taxon>Embryophyta</taxon>
        <taxon>Tracheophyta</taxon>
        <taxon>Spermatophyta</taxon>
        <taxon>Magnoliopsida</taxon>
        <taxon>eudicotyledons</taxon>
        <taxon>Gunneridae</taxon>
        <taxon>Pentapetalae</taxon>
        <taxon>rosids</taxon>
        <taxon>fabids</taxon>
        <taxon>Fabales</taxon>
        <taxon>Fabaceae</taxon>
        <taxon>Papilionoideae</taxon>
        <taxon>50 kb inversion clade</taxon>
        <taxon>NPAAA clade</taxon>
        <taxon>Hologalegina</taxon>
        <taxon>IRL clade</taxon>
        <taxon>Trifolieae</taxon>
        <taxon>Trifolium</taxon>
    </lineage>
</organism>
<evidence type="ECO:0000313" key="2">
    <source>
        <dbReference type="Proteomes" id="UP000265520"/>
    </source>
</evidence>
<feature type="non-terminal residue" evidence="1">
    <location>
        <position position="1"/>
    </location>
</feature>
<evidence type="ECO:0000313" key="1">
    <source>
        <dbReference type="EMBL" id="MCI05211.1"/>
    </source>
</evidence>
<reference evidence="1 2" key="1">
    <citation type="journal article" date="2018" name="Front. Plant Sci.">
        <title>Red Clover (Trifolium pratense) and Zigzag Clover (T. medium) - A Picture of Genomic Similarities and Differences.</title>
        <authorList>
            <person name="Dluhosova J."/>
            <person name="Istvanek J."/>
            <person name="Nedelnik J."/>
            <person name="Repkova J."/>
        </authorList>
    </citation>
    <scope>NUCLEOTIDE SEQUENCE [LARGE SCALE GENOMIC DNA]</scope>
    <source>
        <strain evidence="2">cv. 10/8</strain>
        <tissue evidence="1">Leaf</tissue>
    </source>
</reference>
<proteinExistence type="predicted"/>
<accession>A0A392NZJ2</accession>